<dbReference type="RefSeq" id="XP_009494339.1">
    <property type="nucleotide sequence ID" value="XM_009496064.1"/>
</dbReference>
<name>A0A058ZBA8_FONAL</name>
<dbReference type="GeneID" id="20526892"/>
<feature type="domain" description="Glycosyltransferase 61 catalytic" evidence="2">
    <location>
        <begin position="259"/>
        <end position="323"/>
    </location>
</feature>
<feature type="region of interest" description="Disordered" evidence="1">
    <location>
        <begin position="1"/>
        <end position="104"/>
    </location>
</feature>
<evidence type="ECO:0000256" key="1">
    <source>
        <dbReference type="SAM" id="MobiDB-lite"/>
    </source>
</evidence>
<dbReference type="EMBL" id="KB932203">
    <property type="protein sequence ID" value="KCV71216.1"/>
    <property type="molecule type" value="Genomic_DNA"/>
</dbReference>
<feature type="compositionally biased region" description="Low complexity" evidence="1">
    <location>
        <begin position="37"/>
        <end position="47"/>
    </location>
</feature>
<dbReference type="Pfam" id="PF04577">
    <property type="entry name" value="Glyco_transf_61"/>
    <property type="match status" value="1"/>
</dbReference>
<organism evidence="3">
    <name type="scientific">Fonticula alba</name>
    <name type="common">Slime mold</name>
    <dbReference type="NCBI Taxonomy" id="691883"/>
    <lineage>
        <taxon>Eukaryota</taxon>
        <taxon>Rotosphaerida</taxon>
        <taxon>Fonticulaceae</taxon>
        <taxon>Fonticula</taxon>
    </lineage>
</organism>
<dbReference type="AlphaFoldDB" id="A0A058ZBA8"/>
<evidence type="ECO:0000313" key="4">
    <source>
        <dbReference type="Proteomes" id="UP000030693"/>
    </source>
</evidence>
<keyword evidence="4" id="KW-1185">Reference proteome</keyword>
<gene>
    <name evidence="3" type="ORF">H696_02167</name>
</gene>
<evidence type="ECO:0000313" key="3">
    <source>
        <dbReference type="EMBL" id="KCV71216.1"/>
    </source>
</evidence>
<reference evidence="3" key="1">
    <citation type="submission" date="2013-04" db="EMBL/GenBank/DDBJ databases">
        <title>The Genome Sequence of Fonticula alba ATCC 38817.</title>
        <authorList>
            <consortium name="The Broad Institute Genomics Platform"/>
            <person name="Russ C."/>
            <person name="Cuomo C."/>
            <person name="Burger G."/>
            <person name="Gray M.W."/>
            <person name="Holland P.W.H."/>
            <person name="King N."/>
            <person name="Lang F.B.F."/>
            <person name="Roger A.J."/>
            <person name="Ruiz-Trillo I."/>
            <person name="Brown M."/>
            <person name="Walker B."/>
            <person name="Young S."/>
            <person name="Zeng Q."/>
            <person name="Gargeya S."/>
            <person name="Fitzgerald M."/>
            <person name="Haas B."/>
            <person name="Abouelleil A."/>
            <person name="Allen A.W."/>
            <person name="Alvarado L."/>
            <person name="Arachchi H.M."/>
            <person name="Berlin A.M."/>
            <person name="Chapman S.B."/>
            <person name="Gainer-Dewar J."/>
            <person name="Goldberg J."/>
            <person name="Griggs A."/>
            <person name="Gujja S."/>
            <person name="Hansen M."/>
            <person name="Howarth C."/>
            <person name="Imamovic A."/>
            <person name="Ireland A."/>
            <person name="Larimer J."/>
            <person name="McCowan C."/>
            <person name="Murphy C."/>
            <person name="Pearson M."/>
            <person name="Poon T.W."/>
            <person name="Priest M."/>
            <person name="Roberts A."/>
            <person name="Saif S."/>
            <person name="Shea T."/>
            <person name="Sisk P."/>
            <person name="Sykes S."/>
            <person name="Wortman J."/>
            <person name="Nusbaum C."/>
            <person name="Birren B."/>
        </authorList>
    </citation>
    <scope>NUCLEOTIDE SEQUENCE [LARGE SCALE GENOMIC DNA]</scope>
    <source>
        <strain evidence="3">ATCC 38817</strain>
    </source>
</reference>
<feature type="compositionally biased region" description="Low complexity" evidence="1">
    <location>
        <begin position="21"/>
        <end position="30"/>
    </location>
</feature>
<accession>A0A058ZBA8</accession>
<dbReference type="InterPro" id="IPR049625">
    <property type="entry name" value="Glyco_transf_61_cat"/>
</dbReference>
<evidence type="ECO:0000259" key="2">
    <source>
        <dbReference type="Pfam" id="PF04577"/>
    </source>
</evidence>
<dbReference type="Proteomes" id="UP000030693">
    <property type="component" value="Unassembled WGS sequence"/>
</dbReference>
<feature type="compositionally biased region" description="Low complexity" evidence="1">
    <location>
        <begin position="54"/>
        <end position="70"/>
    </location>
</feature>
<proteinExistence type="predicted"/>
<dbReference type="eggNOG" id="ENOG502T0C2">
    <property type="taxonomic scope" value="Eukaryota"/>
</dbReference>
<dbReference type="GO" id="GO:0016757">
    <property type="term" value="F:glycosyltransferase activity"/>
    <property type="evidence" value="ECO:0007669"/>
    <property type="project" value="InterPro"/>
</dbReference>
<protein>
    <recommendedName>
        <fullName evidence="2">Glycosyltransferase 61 catalytic domain-containing protein</fullName>
    </recommendedName>
</protein>
<sequence>MSLFDFPGLDPVLSSPSQAGTATPAPTVRTPAPPSPTASASPTATTTAPPPTATPTATAAQQQQQQQPARDPAPDPTRPRPTMPAGDAQPAKREHPRGYPFTSTHATSFVDFNVPGSTTAHIFDRDPKKMRVCAFQNICLNSTHAFFLLEPNPADKVALPADVDRVSPSSAGLAELKKDLALCSSGVPSRDLPLICQCFTRMTKPVIVSEADMKALRPTVRGHHWLIDKFVSGNQIGHWAESLGFFHSIVMNKEHFGFRVMNEEVIERLLRKYGVRNIARVTTTKDTPTKEQASLFYNSGLILSPHSSQLVNLVFTPANASIIEMAPAYFNSDFSQIAEVLTQNYHFVIGGYATGDPVSLTTEEKAHLAMCNARYAYCNGRLDKCSVRASFENIKDHQPKGNCSSGSPAYAKYSKAVKSRDFYVDEAGLERAIKSALYRLHQACGGSWPGADPAALNEPALSWLLPA</sequence>